<proteinExistence type="predicted"/>
<dbReference type="EMBL" id="JXTC01000446">
    <property type="protein sequence ID" value="PON53336.1"/>
    <property type="molecule type" value="Genomic_DNA"/>
</dbReference>
<organism evidence="2 3">
    <name type="scientific">Trema orientale</name>
    <name type="common">Charcoal tree</name>
    <name type="synonym">Celtis orientalis</name>
    <dbReference type="NCBI Taxonomy" id="63057"/>
    <lineage>
        <taxon>Eukaryota</taxon>
        <taxon>Viridiplantae</taxon>
        <taxon>Streptophyta</taxon>
        <taxon>Embryophyta</taxon>
        <taxon>Tracheophyta</taxon>
        <taxon>Spermatophyta</taxon>
        <taxon>Magnoliopsida</taxon>
        <taxon>eudicotyledons</taxon>
        <taxon>Gunneridae</taxon>
        <taxon>Pentapetalae</taxon>
        <taxon>rosids</taxon>
        <taxon>fabids</taxon>
        <taxon>Rosales</taxon>
        <taxon>Cannabaceae</taxon>
        <taxon>Trema</taxon>
    </lineage>
</organism>
<evidence type="ECO:0000256" key="1">
    <source>
        <dbReference type="SAM" id="MobiDB-lite"/>
    </source>
</evidence>
<dbReference type="STRING" id="63057.A0A2P5BX26"/>
<dbReference type="OrthoDB" id="1436244at2759"/>
<sequence length="409" mass="43738">MSHKLDRYTTSYLLSGYALNDFKLRNQVDSRPQEDLDDNSLCSNEGPAAAIDEQQLPSHDTVRSDGSRSLVDETHTHDSGYDVIGAHGLGGNVTIQQRGAHGLGREEARVSAFEKHGVHGPIQEAARVFDHGIQHSPRVSDHRHALGLGLTKRGLLTRAIGGDQGTEVRVLDGGDHGTAAGVYGGGDHETATMVFGGRDHQPAARFISGGDHQRTVRAIGGGDHQTATRQKGSEDHGPTRVAATVIGGGGLSGVVPKTGNNDSSLGTVATEKTGNLGLGKLTVGSTFAQILNSGRNASNVIGDDHDGITASFITPESSKPSIKGRIFLSKEDSPWKLPDLKFKLQSVWQLPPTWRLISLGKRFFHILLSSEEDKNKVWGMGSLNLKPGVLRLQPWFPNFNPNTQGSTNA</sequence>
<accession>A0A2P5BX26</accession>
<feature type="compositionally biased region" description="Basic and acidic residues" evidence="1">
    <location>
        <begin position="60"/>
        <end position="75"/>
    </location>
</feature>
<keyword evidence="3" id="KW-1185">Reference proteome</keyword>
<dbReference type="AlphaFoldDB" id="A0A2P5BX26"/>
<reference evidence="3" key="1">
    <citation type="submission" date="2016-06" db="EMBL/GenBank/DDBJ databases">
        <title>Parallel loss of symbiosis genes in relatives of nitrogen-fixing non-legume Parasponia.</title>
        <authorList>
            <person name="Van Velzen R."/>
            <person name="Holmer R."/>
            <person name="Bu F."/>
            <person name="Rutten L."/>
            <person name="Van Zeijl A."/>
            <person name="Liu W."/>
            <person name="Santuari L."/>
            <person name="Cao Q."/>
            <person name="Sharma T."/>
            <person name="Shen D."/>
            <person name="Roswanjaya Y."/>
            <person name="Wardhani T."/>
            <person name="Kalhor M.S."/>
            <person name="Jansen J."/>
            <person name="Van den Hoogen J."/>
            <person name="Gungor B."/>
            <person name="Hartog M."/>
            <person name="Hontelez J."/>
            <person name="Verver J."/>
            <person name="Yang W.-C."/>
            <person name="Schijlen E."/>
            <person name="Repin R."/>
            <person name="Schilthuizen M."/>
            <person name="Schranz E."/>
            <person name="Heidstra R."/>
            <person name="Miyata K."/>
            <person name="Fedorova E."/>
            <person name="Kohlen W."/>
            <person name="Bisseling T."/>
            <person name="Smit S."/>
            <person name="Geurts R."/>
        </authorList>
    </citation>
    <scope>NUCLEOTIDE SEQUENCE [LARGE SCALE GENOMIC DNA]</scope>
    <source>
        <strain evidence="3">cv. RG33-2</strain>
    </source>
</reference>
<dbReference type="Proteomes" id="UP000237000">
    <property type="component" value="Unassembled WGS sequence"/>
</dbReference>
<name>A0A2P5BX26_TREOI</name>
<feature type="region of interest" description="Disordered" evidence="1">
    <location>
        <begin position="53"/>
        <end position="75"/>
    </location>
</feature>
<dbReference type="InParanoid" id="A0A2P5BX26"/>
<evidence type="ECO:0008006" key="4">
    <source>
        <dbReference type="Google" id="ProtNLM"/>
    </source>
</evidence>
<comment type="caution">
    <text evidence="2">The sequence shown here is derived from an EMBL/GenBank/DDBJ whole genome shotgun (WGS) entry which is preliminary data.</text>
</comment>
<gene>
    <name evidence="2" type="ORF">TorRG33x02_305650</name>
</gene>
<evidence type="ECO:0000313" key="3">
    <source>
        <dbReference type="Proteomes" id="UP000237000"/>
    </source>
</evidence>
<evidence type="ECO:0000313" key="2">
    <source>
        <dbReference type="EMBL" id="PON53336.1"/>
    </source>
</evidence>
<protein>
    <recommendedName>
        <fullName evidence="4">DUF4283 domain-containing protein</fullName>
    </recommendedName>
</protein>